<dbReference type="GO" id="GO:0005634">
    <property type="term" value="C:nucleus"/>
    <property type="evidence" value="ECO:0007669"/>
    <property type="project" value="UniProtKB-SubCell"/>
</dbReference>
<dbReference type="PANTHER" id="PTHR12565">
    <property type="entry name" value="STEROL REGULATORY ELEMENT-BINDING PROTEIN"/>
    <property type="match status" value="1"/>
</dbReference>
<dbReference type="OMA" id="ERVSCQN"/>
<comment type="subcellular location">
    <subcellularLocation>
        <location evidence="1">Nucleus</location>
    </subcellularLocation>
</comment>
<accession>A0A803KUZ1</accession>
<proteinExistence type="predicted"/>
<dbReference type="InterPro" id="IPR024097">
    <property type="entry name" value="bHLH_ZIP_TF"/>
</dbReference>
<dbReference type="PANTHER" id="PTHR12565:SF367">
    <property type="entry name" value="TRANSCRIPTION FACTOR BHLH75"/>
    <property type="match status" value="1"/>
</dbReference>
<evidence type="ECO:0000256" key="3">
    <source>
        <dbReference type="SAM" id="MobiDB-lite"/>
    </source>
</evidence>
<name>A0A803KUZ1_CHEQI</name>
<evidence type="ECO:0000256" key="1">
    <source>
        <dbReference type="ARBA" id="ARBA00004123"/>
    </source>
</evidence>
<dbReference type="SMR" id="A0A803KUZ1"/>
<feature type="region of interest" description="Disordered" evidence="3">
    <location>
        <begin position="87"/>
        <end position="164"/>
    </location>
</feature>
<feature type="compositionally biased region" description="Polar residues" evidence="3">
    <location>
        <begin position="87"/>
        <end position="116"/>
    </location>
</feature>
<sequence>MAEFSSDIQKILKPAAVFSQLNSNMELLNSFSELNHSLSSNVVDYFSSNSNILNNANTAQPLYSNEQQPFHLPDSTVNQNRLFCATDQSPATGSQSSTGIGSANGHNVRITKNNSVAGRKKKRKADDQEVEKPKEVIHVRAKRGQATDSHSLAERVSCQNKYMT</sequence>
<protein>
    <submittedName>
        <fullName evidence="4">Uncharacterized protein</fullName>
    </submittedName>
</protein>
<dbReference type="Gramene" id="AUR62002849-RA">
    <property type="protein sequence ID" value="AUR62002849-RA:cds"/>
    <property type="gene ID" value="AUR62002849"/>
</dbReference>
<evidence type="ECO:0000313" key="5">
    <source>
        <dbReference type="Proteomes" id="UP000596660"/>
    </source>
</evidence>
<dbReference type="GO" id="GO:0003700">
    <property type="term" value="F:DNA-binding transcription factor activity"/>
    <property type="evidence" value="ECO:0007669"/>
    <property type="project" value="TreeGrafter"/>
</dbReference>
<evidence type="ECO:0000313" key="4">
    <source>
        <dbReference type="EnsemblPlants" id="AUR62002849-RA:cds"/>
    </source>
</evidence>
<organism evidence="4 5">
    <name type="scientific">Chenopodium quinoa</name>
    <name type="common">Quinoa</name>
    <dbReference type="NCBI Taxonomy" id="63459"/>
    <lineage>
        <taxon>Eukaryota</taxon>
        <taxon>Viridiplantae</taxon>
        <taxon>Streptophyta</taxon>
        <taxon>Embryophyta</taxon>
        <taxon>Tracheophyta</taxon>
        <taxon>Spermatophyta</taxon>
        <taxon>Magnoliopsida</taxon>
        <taxon>eudicotyledons</taxon>
        <taxon>Gunneridae</taxon>
        <taxon>Pentapetalae</taxon>
        <taxon>Caryophyllales</taxon>
        <taxon>Chenopodiaceae</taxon>
        <taxon>Chenopodioideae</taxon>
        <taxon>Atripliceae</taxon>
        <taxon>Chenopodium</taxon>
    </lineage>
</organism>
<reference evidence="4" key="2">
    <citation type="submission" date="2021-03" db="UniProtKB">
        <authorList>
            <consortium name="EnsemblPlants"/>
        </authorList>
    </citation>
    <scope>IDENTIFICATION</scope>
</reference>
<dbReference type="AlphaFoldDB" id="A0A803KUZ1"/>
<dbReference type="Proteomes" id="UP000596660">
    <property type="component" value="Unplaced"/>
</dbReference>
<feature type="compositionally biased region" description="Basic and acidic residues" evidence="3">
    <location>
        <begin position="124"/>
        <end position="138"/>
    </location>
</feature>
<keyword evidence="5" id="KW-1185">Reference proteome</keyword>
<reference evidence="4" key="1">
    <citation type="journal article" date="2017" name="Nature">
        <title>The genome of Chenopodium quinoa.</title>
        <authorList>
            <person name="Jarvis D.E."/>
            <person name="Ho Y.S."/>
            <person name="Lightfoot D.J."/>
            <person name="Schmoeckel S.M."/>
            <person name="Li B."/>
            <person name="Borm T.J.A."/>
            <person name="Ohyanagi H."/>
            <person name="Mineta K."/>
            <person name="Michell C.T."/>
            <person name="Saber N."/>
            <person name="Kharbatia N.M."/>
            <person name="Rupper R.R."/>
            <person name="Sharp A.R."/>
            <person name="Dally N."/>
            <person name="Boughton B.A."/>
            <person name="Woo Y.H."/>
            <person name="Gao G."/>
            <person name="Schijlen E.G.W.M."/>
            <person name="Guo X."/>
            <person name="Momin A.A."/>
            <person name="Negrao S."/>
            <person name="Al-Babili S."/>
            <person name="Gehring C."/>
            <person name="Roessner U."/>
            <person name="Jung C."/>
            <person name="Murphy K."/>
            <person name="Arold S.T."/>
            <person name="Gojobori T."/>
            <person name="van der Linden C.G."/>
            <person name="van Loo E.N."/>
            <person name="Jellen E.N."/>
            <person name="Maughan P.J."/>
            <person name="Tester M."/>
        </authorList>
    </citation>
    <scope>NUCLEOTIDE SEQUENCE [LARGE SCALE GENOMIC DNA]</scope>
    <source>
        <strain evidence="4">cv. PI 614886</strain>
    </source>
</reference>
<evidence type="ECO:0000256" key="2">
    <source>
        <dbReference type="ARBA" id="ARBA00023242"/>
    </source>
</evidence>
<dbReference type="EnsemblPlants" id="AUR62002849-RA">
    <property type="protein sequence ID" value="AUR62002849-RA:cds"/>
    <property type="gene ID" value="AUR62002849"/>
</dbReference>
<keyword evidence="2" id="KW-0539">Nucleus</keyword>